<dbReference type="Pfam" id="PF18947">
    <property type="entry name" value="HAMP_2"/>
    <property type="match status" value="1"/>
</dbReference>
<feature type="domain" description="Methyl-accepting transducer" evidence="6">
    <location>
        <begin position="510"/>
        <end position="725"/>
    </location>
</feature>
<name>A0A437N6Y8_9SPHN</name>
<feature type="region of interest" description="Disordered" evidence="5">
    <location>
        <begin position="525"/>
        <end position="549"/>
    </location>
</feature>
<dbReference type="OrthoDB" id="9814362at2"/>
<dbReference type="Pfam" id="PF18575">
    <property type="entry name" value="HAMP_N3"/>
    <property type="match status" value="3"/>
</dbReference>
<dbReference type="Pfam" id="PF21927">
    <property type="entry name" value="McpB_HAMP_2"/>
    <property type="match status" value="2"/>
</dbReference>
<feature type="compositionally biased region" description="Low complexity" evidence="5">
    <location>
        <begin position="534"/>
        <end position="549"/>
    </location>
</feature>
<dbReference type="InterPro" id="IPR041395">
    <property type="entry name" value="McpB_HAMP_3rd"/>
</dbReference>
<proteinExistence type="inferred from homology"/>
<dbReference type="CDD" id="cd06225">
    <property type="entry name" value="HAMP"/>
    <property type="match status" value="1"/>
</dbReference>
<keyword evidence="4" id="KW-0175">Coiled coil</keyword>
<dbReference type="Pfam" id="PF00672">
    <property type="entry name" value="HAMP"/>
    <property type="match status" value="1"/>
</dbReference>
<comment type="caution">
    <text evidence="8">The sequence shown here is derived from an EMBL/GenBank/DDBJ whole genome shotgun (WGS) entry which is preliminary data.</text>
</comment>
<dbReference type="InterPro" id="IPR004089">
    <property type="entry name" value="MCPsignal_dom"/>
</dbReference>
<dbReference type="GO" id="GO:0006935">
    <property type="term" value="P:chemotaxis"/>
    <property type="evidence" value="ECO:0007669"/>
    <property type="project" value="UniProtKB-KW"/>
</dbReference>
<keyword evidence="9" id="KW-1185">Reference proteome</keyword>
<evidence type="ECO:0000256" key="1">
    <source>
        <dbReference type="ARBA" id="ARBA00022500"/>
    </source>
</evidence>
<dbReference type="CDD" id="cd17528">
    <property type="entry name" value="HAMP_III"/>
    <property type="match status" value="3"/>
</dbReference>
<dbReference type="GO" id="GO:0005886">
    <property type="term" value="C:plasma membrane"/>
    <property type="evidence" value="ECO:0007669"/>
    <property type="project" value="TreeGrafter"/>
</dbReference>
<feature type="region of interest" description="Disordered" evidence="5">
    <location>
        <begin position="774"/>
        <end position="807"/>
    </location>
</feature>
<evidence type="ECO:0000313" key="8">
    <source>
        <dbReference type="EMBL" id="RVU05647.1"/>
    </source>
</evidence>
<dbReference type="PROSITE" id="PS50111">
    <property type="entry name" value="CHEMOTAXIS_TRANSDUC_2"/>
    <property type="match status" value="1"/>
</dbReference>
<dbReference type="InterPro" id="IPR004090">
    <property type="entry name" value="Chemotax_Me-accpt_rcpt"/>
</dbReference>
<accession>A0A437N6Y8</accession>
<dbReference type="Gene3D" id="1.20.120.1530">
    <property type="match status" value="4"/>
</dbReference>
<evidence type="ECO:0000256" key="5">
    <source>
        <dbReference type="SAM" id="MobiDB-lite"/>
    </source>
</evidence>
<protein>
    <submittedName>
        <fullName evidence="8">Methyl-accepting chemotaxis protein</fullName>
    </submittedName>
</protein>
<evidence type="ECO:0000259" key="7">
    <source>
        <dbReference type="PROSITE" id="PS50885"/>
    </source>
</evidence>
<sequence>MGNFFTRVSDRTVIDEIERVRQSLANGELSARLHETGGNNPPTNAILCAINGLLESVTQPVNEISTQIARMTAEHERGDIDVILDTSALPGTYGKMARQVNELVAAHIKVKKQAMACVKAFGEGDFKASIEPLPGKKAFINQALDSLRINLTGLIAEMQNMSSEHERGDIDVMINSAKFQGDFALVARGINDMVAGHIAVKKKAMACVKAFGEGDFKASIEPLPGKKAFINDTLETLRGNLVGLIAEMRHMSSEHDRGYIDVTINDAKFQGDFALVARGINEMVAGHIAVKKKAMACVKAFGQGDFDAPLEQFPGQKAFINETIETLRKNLRDITGEIQQLIVAATKGQLSKRGDASRFVGDFAGLVRDINGMLDAILLPIEEGNRVLRLLSNGNLQEKVEMECHGDHQRMRDAVNALVVAMRSTAHVADRIAGGDLTVEHRALSRDDQLGSALAAMIDRLRKTVEVADRIADGDLTAEHRALSEADQLGGALASMIERLRNVVGMTTLAVNNVSAGSKQLAASSEQVSQGATEQAASAEEASASMEQMASNIKQNADNAAQTEKIARQSSRDAELSGQAVEKAVLAMRTIAERIGIVQEIARQTDLLALNAAVEAARAGEHGKGFAVVASEVRKLAERSQSAAAEIGAVSFETVKVATDAGEMLTRLVPDIRRTAELVSEISAACREQDIGAAQINEAIQQLDKVTQLNATASDQISSTAEELAAQADELQNSIAFFRTGNQSHMNRHAPSASRATAEPLCMPAFGNHTARWANRQQPPMPRGNGFTLDMSDGGMDADDQLFSRNL</sequence>
<dbReference type="Proteomes" id="UP000282837">
    <property type="component" value="Unassembled WGS sequence"/>
</dbReference>
<dbReference type="SUPFAM" id="SSF58104">
    <property type="entry name" value="Methyl-accepting chemotaxis protein (MCP) signaling domain"/>
    <property type="match status" value="1"/>
</dbReference>
<dbReference type="PANTHER" id="PTHR43531">
    <property type="entry name" value="PROTEIN ICFG"/>
    <property type="match status" value="1"/>
</dbReference>
<evidence type="ECO:0000256" key="3">
    <source>
        <dbReference type="PROSITE-ProRule" id="PRU00284"/>
    </source>
</evidence>
<dbReference type="InterPro" id="IPR054421">
    <property type="entry name" value="McpB_HAMP_2nd"/>
</dbReference>
<dbReference type="SMART" id="SM00304">
    <property type="entry name" value="HAMP"/>
    <property type="match status" value="3"/>
</dbReference>
<dbReference type="CDD" id="cd17527">
    <property type="entry name" value="HAMP_II"/>
    <property type="match status" value="2"/>
</dbReference>
<organism evidence="8 9">
    <name type="scientific">Novosphingobium umbonatum</name>
    <dbReference type="NCBI Taxonomy" id="1908524"/>
    <lineage>
        <taxon>Bacteria</taxon>
        <taxon>Pseudomonadati</taxon>
        <taxon>Pseudomonadota</taxon>
        <taxon>Alphaproteobacteria</taxon>
        <taxon>Sphingomonadales</taxon>
        <taxon>Sphingomonadaceae</taxon>
        <taxon>Novosphingobium</taxon>
    </lineage>
</organism>
<dbReference type="PRINTS" id="PR00260">
    <property type="entry name" value="CHEMTRNSDUCR"/>
</dbReference>
<dbReference type="PANTHER" id="PTHR43531:SF11">
    <property type="entry name" value="METHYL-ACCEPTING CHEMOTAXIS PROTEIN 3"/>
    <property type="match status" value="1"/>
</dbReference>
<dbReference type="RefSeq" id="WP_127707487.1">
    <property type="nucleotide sequence ID" value="NZ_SACO01000004.1"/>
</dbReference>
<evidence type="ECO:0000259" key="6">
    <source>
        <dbReference type="PROSITE" id="PS50111"/>
    </source>
</evidence>
<dbReference type="SMART" id="SM00283">
    <property type="entry name" value="MA"/>
    <property type="match status" value="1"/>
</dbReference>
<dbReference type="PROSITE" id="PS50885">
    <property type="entry name" value="HAMP"/>
    <property type="match status" value="1"/>
</dbReference>
<dbReference type="Pfam" id="PF00015">
    <property type="entry name" value="MCPsignal"/>
    <property type="match status" value="1"/>
</dbReference>
<evidence type="ECO:0000256" key="2">
    <source>
        <dbReference type="ARBA" id="ARBA00029447"/>
    </source>
</evidence>
<dbReference type="Gene3D" id="1.10.287.950">
    <property type="entry name" value="Methyl-accepting chemotaxis protein"/>
    <property type="match status" value="1"/>
</dbReference>
<dbReference type="InterPro" id="IPR003660">
    <property type="entry name" value="HAMP_dom"/>
</dbReference>
<feature type="domain" description="HAMP" evidence="7">
    <location>
        <begin position="416"/>
        <end position="466"/>
    </location>
</feature>
<comment type="similarity">
    <text evidence="2">Belongs to the methyl-accepting chemotaxis (MCP) protein family.</text>
</comment>
<dbReference type="GO" id="GO:0004888">
    <property type="term" value="F:transmembrane signaling receptor activity"/>
    <property type="evidence" value="ECO:0007669"/>
    <property type="project" value="InterPro"/>
</dbReference>
<dbReference type="GO" id="GO:0007165">
    <property type="term" value="P:signal transduction"/>
    <property type="evidence" value="ECO:0007669"/>
    <property type="project" value="UniProtKB-KW"/>
</dbReference>
<dbReference type="AlphaFoldDB" id="A0A437N6Y8"/>
<dbReference type="EMBL" id="SACO01000004">
    <property type="protein sequence ID" value="RVU05647.1"/>
    <property type="molecule type" value="Genomic_DNA"/>
</dbReference>
<reference evidence="8 9" key="1">
    <citation type="submission" date="2019-01" db="EMBL/GenBank/DDBJ databases">
        <authorList>
            <person name="Chen W.-M."/>
        </authorList>
    </citation>
    <scope>NUCLEOTIDE SEQUENCE [LARGE SCALE GENOMIC DNA]</scope>
    <source>
        <strain evidence="8 9">FSY-9</strain>
    </source>
</reference>
<evidence type="ECO:0000313" key="9">
    <source>
        <dbReference type="Proteomes" id="UP000282837"/>
    </source>
</evidence>
<keyword evidence="3" id="KW-0807">Transducer</keyword>
<evidence type="ECO:0000256" key="4">
    <source>
        <dbReference type="SAM" id="Coils"/>
    </source>
</evidence>
<keyword evidence="1" id="KW-0145">Chemotaxis</keyword>
<feature type="coiled-coil region" evidence="4">
    <location>
        <begin position="696"/>
        <end position="734"/>
    </location>
</feature>
<dbReference type="InterPro" id="IPR051310">
    <property type="entry name" value="MCP_chemotaxis"/>
</dbReference>
<gene>
    <name evidence="8" type="ORF">EOE18_06530</name>
</gene>